<dbReference type="GeneID" id="59166054"/>
<keyword evidence="1" id="KW-0812">Transmembrane</keyword>
<reference evidence="3" key="1">
    <citation type="journal article" date="2014" name="Int. J. Syst. Evol. Microbiol.">
        <title>Complete genome of a new Firmicutes species belonging to the dominant human colonic microbiota ('Ruminococcus bicirculans') reveals two chromosomes and a selective capacity to utilize plant glucans.</title>
        <authorList>
            <consortium name="NISC Comparative Sequencing Program"/>
            <person name="Wegmann U."/>
            <person name="Louis P."/>
            <person name="Goesmann A."/>
            <person name="Henrissat B."/>
            <person name="Duncan S.H."/>
            <person name="Flint H.J."/>
        </authorList>
    </citation>
    <scope>NUCLEOTIDE SEQUENCE</scope>
    <source>
        <strain evidence="3">CGMCC 1.8884</strain>
    </source>
</reference>
<feature type="transmembrane region" description="Helical" evidence="1">
    <location>
        <begin position="21"/>
        <end position="39"/>
    </location>
</feature>
<organism evidence="2 5">
    <name type="scientific">Deinococcus wulumuqiensis</name>
    <dbReference type="NCBI Taxonomy" id="980427"/>
    <lineage>
        <taxon>Bacteria</taxon>
        <taxon>Thermotogati</taxon>
        <taxon>Deinococcota</taxon>
        <taxon>Deinococci</taxon>
        <taxon>Deinococcales</taxon>
        <taxon>Deinococcaceae</taxon>
        <taxon>Deinococcus</taxon>
    </lineage>
</organism>
<evidence type="ECO:0000313" key="2">
    <source>
        <dbReference type="EMBL" id="GGI90810.1"/>
    </source>
</evidence>
<keyword evidence="1" id="KW-0472">Membrane</keyword>
<evidence type="ECO:0000256" key="1">
    <source>
        <dbReference type="SAM" id="Phobius"/>
    </source>
</evidence>
<dbReference type="EMBL" id="BMMA01000034">
    <property type="protein sequence ID" value="GGI90810.1"/>
    <property type="molecule type" value="Genomic_DNA"/>
</dbReference>
<name>A0AAV4KCW9_9DEIO</name>
<gene>
    <name evidence="3" type="ORF">GCM10008021_25090</name>
    <name evidence="2" type="ORF">GCM10010914_26450</name>
</gene>
<dbReference type="RefSeq" id="WP_017871021.1">
    <property type="nucleotide sequence ID" value="NZ_BMLZ01000041.1"/>
</dbReference>
<dbReference type="Proteomes" id="UP000652720">
    <property type="component" value="Unassembled WGS sequence"/>
</dbReference>
<keyword evidence="4" id="KW-1185">Reference proteome</keyword>
<reference evidence="2" key="2">
    <citation type="journal article" date="2014" name="Int. J. Syst. Evol. Microbiol.">
        <title>Complete genome sequence of Corynebacterium casei LMG S-19264T (=DSM 44701T), isolated from a smear-ripened cheese.</title>
        <authorList>
            <consortium name="US DOE Joint Genome Institute (JGI-PGF)"/>
            <person name="Walter F."/>
            <person name="Albersmeier A."/>
            <person name="Kalinowski J."/>
            <person name="Ruckert C."/>
        </authorList>
    </citation>
    <scope>NUCLEOTIDE SEQUENCE</scope>
    <source>
        <strain evidence="2">CGMCC 1.8885</strain>
    </source>
</reference>
<feature type="transmembrane region" description="Helical" evidence="1">
    <location>
        <begin position="45"/>
        <end position="66"/>
    </location>
</feature>
<dbReference type="AlphaFoldDB" id="A0AAV4KCW9"/>
<feature type="transmembrane region" description="Helical" evidence="1">
    <location>
        <begin position="103"/>
        <end position="122"/>
    </location>
</feature>
<protein>
    <submittedName>
        <fullName evidence="2">Uncharacterized protein</fullName>
    </submittedName>
</protein>
<evidence type="ECO:0000313" key="4">
    <source>
        <dbReference type="Proteomes" id="UP000630135"/>
    </source>
</evidence>
<evidence type="ECO:0000313" key="3">
    <source>
        <dbReference type="EMBL" id="GGP30858.1"/>
    </source>
</evidence>
<dbReference type="Proteomes" id="UP000630135">
    <property type="component" value="Unassembled WGS sequence"/>
</dbReference>
<reference evidence="4" key="3">
    <citation type="journal article" date="2019" name="Int. J. Syst. Evol. Microbiol.">
        <title>The Global Catalogue of Microorganisms (GCM) 10K type strain sequencing project: providing services to taxonomists for standard genome sequencing and annotation.</title>
        <authorList>
            <consortium name="The Broad Institute Genomics Platform"/>
            <consortium name="The Broad Institute Genome Sequencing Center for Infectious Disease"/>
            <person name="Wu L."/>
            <person name="Ma J."/>
        </authorList>
    </citation>
    <scope>NUCLEOTIDE SEQUENCE [LARGE SCALE GENOMIC DNA]</scope>
    <source>
        <strain evidence="4">CGMCC 1.8884</strain>
    </source>
</reference>
<evidence type="ECO:0000313" key="5">
    <source>
        <dbReference type="Proteomes" id="UP000652720"/>
    </source>
</evidence>
<sequence length="298" mass="32777">MFKLPPPRWRPRAAPFRLMTVLLSAVLGGYLLLLLSTFLSDDLGAVDWIVVPLLLLPLLLGARAYAYSGGPQELGAVAAPLQLWRDPRTRTLPELPPLPRWKVALYFLVPLLVSAGLLIWMLPDFQRRGQFSDDLFWRRAAVEDMERTAANVGFIRVGCQDFPVPTRPESLCFIAPPDRAPSPRQPLAQALPQWVGENLSWIEIDFKHPDSDPNPVRHDVAAPPLAFRRGGGVAGVSTQLDLPVTAEAGKAPVLGAFQLDGLERTGPPSGTVPATFAAQERWLRAQVFGAYFVVTPLK</sequence>
<dbReference type="EMBL" id="BMLZ01000041">
    <property type="protein sequence ID" value="GGP30858.1"/>
    <property type="molecule type" value="Genomic_DNA"/>
</dbReference>
<reference evidence="2" key="4">
    <citation type="submission" date="2023-08" db="EMBL/GenBank/DDBJ databases">
        <authorList>
            <person name="Sun Q."/>
            <person name="Zhou Y."/>
        </authorList>
    </citation>
    <scope>NUCLEOTIDE SEQUENCE</scope>
    <source>
        <strain evidence="3">CGMCC 1.8884</strain>
        <strain evidence="2">CGMCC 1.8885</strain>
    </source>
</reference>
<comment type="caution">
    <text evidence="2">The sequence shown here is derived from an EMBL/GenBank/DDBJ whole genome shotgun (WGS) entry which is preliminary data.</text>
</comment>
<accession>A0AAV4KCW9</accession>
<proteinExistence type="predicted"/>
<keyword evidence="1" id="KW-1133">Transmembrane helix</keyword>